<keyword evidence="6" id="KW-1133">Transmembrane helix</keyword>
<keyword evidence="6" id="KW-0812">Transmembrane</keyword>
<evidence type="ECO:0000256" key="5">
    <source>
        <dbReference type="ARBA" id="ARBA00023136"/>
    </source>
</evidence>
<accession>A0ABX9Q4H8</accession>
<dbReference type="PROSITE" id="PS50045">
    <property type="entry name" value="SIGMA54_INTERACT_4"/>
    <property type="match status" value="1"/>
</dbReference>
<evidence type="ECO:0000313" key="9">
    <source>
        <dbReference type="Proteomes" id="UP000278907"/>
    </source>
</evidence>
<evidence type="ECO:0000256" key="4">
    <source>
        <dbReference type="ARBA" id="ARBA00022840"/>
    </source>
</evidence>
<evidence type="ECO:0000256" key="2">
    <source>
        <dbReference type="ARBA" id="ARBA00022475"/>
    </source>
</evidence>
<feature type="domain" description="Sigma-54 factor interaction" evidence="7">
    <location>
        <begin position="1"/>
        <end position="46"/>
    </location>
</feature>
<gene>
    <name evidence="8" type="ORF">D7Y13_43995</name>
</gene>
<keyword evidence="3" id="KW-0547">Nucleotide-binding</keyword>
<name>A0ABX9Q4H8_9BACT</name>
<dbReference type="PANTHER" id="PTHR30224">
    <property type="entry name" value="ELECTRON TRANSPORT PROTEIN"/>
    <property type="match status" value="1"/>
</dbReference>
<reference evidence="8 9" key="1">
    <citation type="submission" date="2018-09" db="EMBL/GenBank/DDBJ databases">
        <authorList>
            <person name="Livingstone P.G."/>
            <person name="Whitworth D.E."/>
        </authorList>
    </citation>
    <scope>NUCLEOTIDE SEQUENCE [LARGE SCALE GENOMIC DNA]</scope>
    <source>
        <strain evidence="8 9">CA031B</strain>
    </source>
</reference>
<feature type="non-terminal residue" evidence="8">
    <location>
        <position position="136"/>
    </location>
</feature>
<evidence type="ECO:0000256" key="3">
    <source>
        <dbReference type="ARBA" id="ARBA00022741"/>
    </source>
</evidence>
<dbReference type="InterPro" id="IPR058031">
    <property type="entry name" value="AAA_lid_NorR"/>
</dbReference>
<keyword evidence="9" id="KW-1185">Reference proteome</keyword>
<feature type="non-terminal residue" evidence="8">
    <location>
        <position position="1"/>
    </location>
</feature>
<dbReference type="Proteomes" id="UP000278907">
    <property type="component" value="Unassembled WGS sequence"/>
</dbReference>
<organism evidence="8 9">
    <name type="scientific">Corallococcus praedator</name>
    <dbReference type="NCBI Taxonomy" id="2316724"/>
    <lineage>
        <taxon>Bacteria</taxon>
        <taxon>Pseudomonadati</taxon>
        <taxon>Myxococcota</taxon>
        <taxon>Myxococcia</taxon>
        <taxon>Myxococcales</taxon>
        <taxon>Cystobacterineae</taxon>
        <taxon>Myxococcaceae</taxon>
        <taxon>Corallococcus</taxon>
    </lineage>
</organism>
<keyword evidence="2" id="KW-1003">Cell membrane</keyword>
<evidence type="ECO:0000259" key="7">
    <source>
        <dbReference type="PROSITE" id="PS50045"/>
    </source>
</evidence>
<dbReference type="Gene3D" id="1.10.8.60">
    <property type="match status" value="1"/>
</dbReference>
<comment type="caution">
    <text evidence="8">The sequence shown here is derived from an EMBL/GenBank/DDBJ whole genome shotgun (WGS) entry which is preliminary data.</text>
</comment>
<feature type="transmembrane region" description="Helical" evidence="6">
    <location>
        <begin position="101"/>
        <end position="120"/>
    </location>
</feature>
<keyword evidence="4" id="KW-0067">ATP-binding</keyword>
<protein>
    <submittedName>
        <fullName evidence="8">AAA family ATPase</fullName>
    </submittedName>
</protein>
<dbReference type="EMBL" id="RAWI01001256">
    <property type="protein sequence ID" value="RKH77692.1"/>
    <property type="molecule type" value="Genomic_DNA"/>
</dbReference>
<evidence type="ECO:0000256" key="6">
    <source>
        <dbReference type="SAM" id="Phobius"/>
    </source>
</evidence>
<comment type="subcellular location">
    <subcellularLocation>
        <location evidence="1">Cell membrane</location>
    </subcellularLocation>
</comment>
<dbReference type="Pfam" id="PF25601">
    <property type="entry name" value="AAA_lid_14"/>
    <property type="match status" value="1"/>
</dbReference>
<proteinExistence type="predicted"/>
<sequence>YYISLISRSRGISPPDVAPEALRRLQGYDFPGNLTELEGLIARAMLQGDTVPGSLRGRAAVLTEEVFWSVSTRSKRFRVNLLNTYPRLRQFLRSSWWPDRINYGFTLPVFAIVVAILFLAPQSRDANIALNLFWAW</sequence>
<evidence type="ECO:0000256" key="1">
    <source>
        <dbReference type="ARBA" id="ARBA00004236"/>
    </source>
</evidence>
<dbReference type="PANTHER" id="PTHR30224:SF4">
    <property type="entry name" value="ELECTRON TRANSPORT PROTEIN YCCM-RELATED"/>
    <property type="match status" value="1"/>
</dbReference>
<dbReference type="InterPro" id="IPR052378">
    <property type="entry name" value="NosR_regulator"/>
</dbReference>
<dbReference type="InterPro" id="IPR002078">
    <property type="entry name" value="Sigma_54_int"/>
</dbReference>
<evidence type="ECO:0000313" key="8">
    <source>
        <dbReference type="EMBL" id="RKH77692.1"/>
    </source>
</evidence>
<keyword evidence="5 6" id="KW-0472">Membrane</keyword>